<evidence type="ECO:0000313" key="1">
    <source>
        <dbReference type="EMBL" id="GGI05516.1"/>
    </source>
</evidence>
<reference evidence="1" key="2">
    <citation type="submission" date="2020-09" db="EMBL/GenBank/DDBJ databases">
        <authorList>
            <person name="Sun Q."/>
            <person name="Zhou Y."/>
        </authorList>
    </citation>
    <scope>NUCLEOTIDE SEQUENCE</scope>
    <source>
        <strain evidence="1">CGMCC 1.14988</strain>
    </source>
</reference>
<reference evidence="1" key="1">
    <citation type="journal article" date="2014" name="Int. J. Syst. Evol. Microbiol.">
        <title>Complete genome sequence of Corynebacterium casei LMG S-19264T (=DSM 44701T), isolated from a smear-ripened cheese.</title>
        <authorList>
            <consortium name="US DOE Joint Genome Institute (JGI-PGF)"/>
            <person name="Walter F."/>
            <person name="Albersmeier A."/>
            <person name="Kalinowski J."/>
            <person name="Ruckert C."/>
        </authorList>
    </citation>
    <scope>NUCLEOTIDE SEQUENCE</scope>
    <source>
        <strain evidence="1">CGMCC 1.14988</strain>
    </source>
</reference>
<comment type="caution">
    <text evidence="1">The sequence shown here is derived from an EMBL/GenBank/DDBJ whole genome shotgun (WGS) entry which is preliminary data.</text>
</comment>
<gene>
    <name evidence="1" type="ORF">GCM10011354_14490</name>
</gene>
<dbReference type="EMBL" id="BMHA01000004">
    <property type="protein sequence ID" value="GGI05516.1"/>
    <property type="molecule type" value="Genomic_DNA"/>
</dbReference>
<keyword evidence="2" id="KW-1185">Reference proteome</keyword>
<dbReference type="Proteomes" id="UP000650511">
    <property type="component" value="Unassembled WGS sequence"/>
</dbReference>
<dbReference type="AlphaFoldDB" id="A0A8J3A7B1"/>
<protein>
    <recommendedName>
        <fullName evidence="3">Alpha/beta hydrolase</fullName>
    </recommendedName>
</protein>
<organism evidence="1 2">
    <name type="scientific">Egicoccus halophilus</name>
    <dbReference type="NCBI Taxonomy" id="1670830"/>
    <lineage>
        <taxon>Bacteria</taxon>
        <taxon>Bacillati</taxon>
        <taxon>Actinomycetota</taxon>
        <taxon>Nitriliruptoria</taxon>
        <taxon>Egicoccales</taxon>
        <taxon>Egicoccaceae</taxon>
        <taxon>Egicoccus</taxon>
    </lineage>
</organism>
<dbReference type="RefSeq" id="WP_165403910.1">
    <property type="nucleotide sequence ID" value="NZ_BMHA01000004.1"/>
</dbReference>
<proteinExistence type="predicted"/>
<name>A0A8J3A7B1_9ACTN</name>
<evidence type="ECO:0000313" key="2">
    <source>
        <dbReference type="Proteomes" id="UP000650511"/>
    </source>
</evidence>
<sequence>MARRDEVRRLALARPGTTERIGGSDHLPQWRAPVRLVRRYLAESSG</sequence>
<accession>A0A8J3A7B1</accession>
<evidence type="ECO:0008006" key="3">
    <source>
        <dbReference type="Google" id="ProtNLM"/>
    </source>
</evidence>